<evidence type="ECO:0000259" key="3">
    <source>
        <dbReference type="PROSITE" id="PS50217"/>
    </source>
</evidence>
<keyword evidence="5" id="KW-1185">Reference proteome</keyword>
<evidence type="ECO:0000256" key="1">
    <source>
        <dbReference type="SAM" id="Coils"/>
    </source>
</evidence>
<dbReference type="InterPro" id="IPR046347">
    <property type="entry name" value="bZIP_sf"/>
</dbReference>
<reference evidence="5" key="2">
    <citation type="submission" date="2009-11" db="EMBL/GenBank/DDBJ databases">
        <title>The Genome Sequence of Allomyces macrogynus strain ATCC 38327.</title>
        <authorList>
            <consortium name="The Broad Institute Genome Sequencing Platform"/>
            <person name="Russ C."/>
            <person name="Cuomo C."/>
            <person name="Shea T."/>
            <person name="Young S.K."/>
            <person name="Zeng Q."/>
            <person name="Koehrsen M."/>
            <person name="Haas B."/>
            <person name="Borodovsky M."/>
            <person name="Guigo R."/>
            <person name="Alvarado L."/>
            <person name="Berlin A."/>
            <person name="Borenstein D."/>
            <person name="Chen Z."/>
            <person name="Engels R."/>
            <person name="Freedman E."/>
            <person name="Gellesch M."/>
            <person name="Goldberg J."/>
            <person name="Griggs A."/>
            <person name="Gujja S."/>
            <person name="Heiman D."/>
            <person name="Hepburn T."/>
            <person name="Howarth C."/>
            <person name="Jen D."/>
            <person name="Larson L."/>
            <person name="Lewis B."/>
            <person name="Mehta T."/>
            <person name="Park D."/>
            <person name="Pearson M."/>
            <person name="Roberts A."/>
            <person name="Saif S."/>
            <person name="Shenoy N."/>
            <person name="Sisk P."/>
            <person name="Stolte C."/>
            <person name="Sykes S."/>
            <person name="Walk T."/>
            <person name="White J."/>
            <person name="Yandava C."/>
            <person name="Burger G."/>
            <person name="Gray M.W."/>
            <person name="Holland P.W.H."/>
            <person name="King N."/>
            <person name="Lang F.B.F."/>
            <person name="Roger A.J."/>
            <person name="Ruiz-Trillo I."/>
            <person name="Lander E."/>
            <person name="Nusbaum C."/>
        </authorList>
    </citation>
    <scope>NUCLEOTIDE SEQUENCE [LARGE SCALE GENOMIC DNA]</scope>
    <source>
        <strain evidence="5">ATCC 38327</strain>
    </source>
</reference>
<dbReference type="InterPro" id="IPR004827">
    <property type="entry name" value="bZIP"/>
</dbReference>
<dbReference type="OrthoDB" id="10516031at2759"/>
<feature type="domain" description="BZIP" evidence="3">
    <location>
        <begin position="93"/>
        <end position="146"/>
    </location>
</feature>
<protein>
    <recommendedName>
        <fullName evidence="3">BZIP domain-containing protein</fullName>
    </recommendedName>
</protein>
<feature type="region of interest" description="Disordered" evidence="2">
    <location>
        <begin position="1"/>
        <end position="26"/>
    </location>
</feature>
<dbReference type="PROSITE" id="PS50217">
    <property type="entry name" value="BZIP"/>
    <property type="match status" value="1"/>
</dbReference>
<feature type="region of interest" description="Disordered" evidence="2">
    <location>
        <begin position="50"/>
        <end position="90"/>
    </location>
</feature>
<sequence length="205" mass="21287">MPTTSPPGTAAGSPATDNMTGTSTPGVVMIATNTHKTSSKCLALPEQLPYPTNMIPLDAPIMPPRGSKKRTAMEMGNSSPAGADDDDDLDPSEQAAIEKRMRNTISARKSRARKAAKLELLEHEVNKLAAERDQLQRQCEGMKMDLILAHRRIAELSAHAAHAAAASSAAAVAGKVSGVATPATPAVVPPPLLGMPGGALPSQPF</sequence>
<gene>
    <name evidence="4" type="ORF">AMAG_04355</name>
</gene>
<dbReference type="VEuPathDB" id="FungiDB:AMAG_04355"/>
<dbReference type="EMBL" id="GG745333">
    <property type="protein sequence ID" value="KNE58805.1"/>
    <property type="molecule type" value="Genomic_DNA"/>
</dbReference>
<dbReference type="CDD" id="cd12193">
    <property type="entry name" value="bZIP_GCN4"/>
    <property type="match status" value="1"/>
</dbReference>
<dbReference type="SMART" id="SM00338">
    <property type="entry name" value="BRLZ"/>
    <property type="match status" value="1"/>
</dbReference>
<dbReference type="SUPFAM" id="SSF57959">
    <property type="entry name" value="Leucine zipper domain"/>
    <property type="match status" value="1"/>
</dbReference>
<dbReference type="Proteomes" id="UP000054350">
    <property type="component" value="Unassembled WGS sequence"/>
</dbReference>
<proteinExistence type="predicted"/>
<dbReference type="AlphaFoldDB" id="A0A0L0S8S3"/>
<evidence type="ECO:0000313" key="4">
    <source>
        <dbReference type="EMBL" id="KNE58805.1"/>
    </source>
</evidence>
<accession>A0A0L0S8S3</accession>
<dbReference type="GO" id="GO:0003700">
    <property type="term" value="F:DNA-binding transcription factor activity"/>
    <property type="evidence" value="ECO:0007669"/>
    <property type="project" value="InterPro"/>
</dbReference>
<keyword evidence="1" id="KW-0175">Coiled coil</keyword>
<dbReference type="Pfam" id="PF07716">
    <property type="entry name" value="bZIP_2"/>
    <property type="match status" value="1"/>
</dbReference>
<feature type="compositionally biased region" description="Polar residues" evidence="2">
    <location>
        <begin position="15"/>
        <end position="26"/>
    </location>
</feature>
<evidence type="ECO:0000256" key="2">
    <source>
        <dbReference type="SAM" id="MobiDB-lite"/>
    </source>
</evidence>
<feature type="coiled-coil region" evidence="1">
    <location>
        <begin position="111"/>
        <end position="145"/>
    </location>
</feature>
<dbReference type="PROSITE" id="PS00036">
    <property type="entry name" value="BZIP_BASIC"/>
    <property type="match status" value="1"/>
</dbReference>
<dbReference type="Gene3D" id="3.30.160.60">
    <property type="entry name" value="Classic Zinc Finger"/>
    <property type="match status" value="1"/>
</dbReference>
<reference evidence="4 5" key="1">
    <citation type="submission" date="2009-11" db="EMBL/GenBank/DDBJ databases">
        <title>Annotation of Allomyces macrogynus ATCC 38327.</title>
        <authorList>
            <consortium name="The Broad Institute Genome Sequencing Platform"/>
            <person name="Russ C."/>
            <person name="Cuomo C."/>
            <person name="Burger G."/>
            <person name="Gray M.W."/>
            <person name="Holland P.W.H."/>
            <person name="King N."/>
            <person name="Lang F.B.F."/>
            <person name="Roger A.J."/>
            <person name="Ruiz-Trillo I."/>
            <person name="Young S.K."/>
            <person name="Zeng Q."/>
            <person name="Gargeya S."/>
            <person name="Fitzgerald M."/>
            <person name="Haas B."/>
            <person name="Abouelleil A."/>
            <person name="Alvarado L."/>
            <person name="Arachchi H.M."/>
            <person name="Berlin A."/>
            <person name="Chapman S.B."/>
            <person name="Gearin G."/>
            <person name="Goldberg J."/>
            <person name="Griggs A."/>
            <person name="Gujja S."/>
            <person name="Hansen M."/>
            <person name="Heiman D."/>
            <person name="Howarth C."/>
            <person name="Larimer J."/>
            <person name="Lui A."/>
            <person name="MacDonald P.J.P."/>
            <person name="McCowen C."/>
            <person name="Montmayeur A."/>
            <person name="Murphy C."/>
            <person name="Neiman D."/>
            <person name="Pearson M."/>
            <person name="Priest M."/>
            <person name="Roberts A."/>
            <person name="Saif S."/>
            <person name="Shea T."/>
            <person name="Sisk P."/>
            <person name="Stolte C."/>
            <person name="Sykes S."/>
            <person name="Wortman J."/>
            <person name="Nusbaum C."/>
            <person name="Birren B."/>
        </authorList>
    </citation>
    <scope>NUCLEOTIDE SEQUENCE [LARGE SCALE GENOMIC DNA]</scope>
    <source>
        <strain evidence="4 5">ATCC 38327</strain>
    </source>
</reference>
<organism evidence="4 5">
    <name type="scientific">Allomyces macrogynus (strain ATCC 38327)</name>
    <name type="common">Allomyces javanicus var. macrogynus</name>
    <dbReference type="NCBI Taxonomy" id="578462"/>
    <lineage>
        <taxon>Eukaryota</taxon>
        <taxon>Fungi</taxon>
        <taxon>Fungi incertae sedis</taxon>
        <taxon>Blastocladiomycota</taxon>
        <taxon>Blastocladiomycetes</taxon>
        <taxon>Blastocladiales</taxon>
        <taxon>Blastocladiaceae</taxon>
        <taxon>Allomyces</taxon>
    </lineage>
</organism>
<name>A0A0L0S8S3_ALLM3</name>
<evidence type="ECO:0000313" key="5">
    <source>
        <dbReference type="Proteomes" id="UP000054350"/>
    </source>
</evidence>